<feature type="transmembrane region" description="Helical" evidence="5">
    <location>
        <begin position="73"/>
        <end position="95"/>
    </location>
</feature>
<dbReference type="RefSeq" id="WP_066663075.1">
    <property type="nucleotide sequence ID" value="NZ_CP011402.1"/>
</dbReference>
<proteinExistence type="predicted"/>
<feature type="transmembrane region" description="Helical" evidence="5">
    <location>
        <begin position="358"/>
        <end position="382"/>
    </location>
</feature>
<dbReference type="KEGG" id="ddt:AAY81_06830"/>
<dbReference type="EMBL" id="FOEC01000004">
    <property type="protein sequence ID" value="SEO70398.1"/>
    <property type="molecule type" value="Genomic_DNA"/>
</dbReference>
<dbReference type="GO" id="GO:0003677">
    <property type="term" value="F:DNA binding"/>
    <property type="evidence" value="ECO:0007669"/>
    <property type="project" value="UniProtKB-KW"/>
</dbReference>
<evidence type="ECO:0000259" key="6">
    <source>
        <dbReference type="PROSITE" id="PS50043"/>
    </source>
</evidence>
<name>A0A172RZ38_9ACTN</name>
<feature type="transmembrane region" description="Helical" evidence="5">
    <location>
        <begin position="238"/>
        <end position="258"/>
    </location>
</feature>
<dbReference type="Pfam" id="PF00196">
    <property type="entry name" value="GerE"/>
    <property type="match status" value="1"/>
</dbReference>
<keyword evidence="5" id="KW-0472">Membrane</keyword>
<feature type="compositionally biased region" description="Low complexity" evidence="4">
    <location>
        <begin position="13"/>
        <end position="27"/>
    </location>
</feature>
<feature type="transmembrane region" description="Helical" evidence="5">
    <location>
        <begin position="328"/>
        <end position="346"/>
    </location>
</feature>
<dbReference type="Gene3D" id="1.10.10.10">
    <property type="entry name" value="Winged helix-like DNA-binding domain superfamily/Winged helix DNA-binding domain"/>
    <property type="match status" value="1"/>
</dbReference>
<dbReference type="CDD" id="cd06170">
    <property type="entry name" value="LuxR_C_like"/>
    <property type="match status" value="1"/>
</dbReference>
<dbReference type="Proteomes" id="UP000182975">
    <property type="component" value="Unassembled WGS sequence"/>
</dbReference>
<evidence type="ECO:0000256" key="3">
    <source>
        <dbReference type="ARBA" id="ARBA00023163"/>
    </source>
</evidence>
<feature type="transmembrane region" description="Helical" evidence="5">
    <location>
        <begin position="47"/>
        <end position="67"/>
    </location>
</feature>
<dbReference type="InterPro" id="IPR000792">
    <property type="entry name" value="Tscrpt_reg_LuxR_C"/>
</dbReference>
<dbReference type="InterPro" id="IPR016032">
    <property type="entry name" value="Sig_transdc_resp-reg_C-effctor"/>
</dbReference>
<evidence type="ECO:0000256" key="5">
    <source>
        <dbReference type="SAM" id="Phobius"/>
    </source>
</evidence>
<keyword evidence="5" id="KW-1133">Transmembrane helix</keyword>
<dbReference type="PANTHER" id="PTHR44688:SF16">
    <property type="entry name" value="DNA-BINDING TRANSCRIPTIONAL ACTIVATOR DEVR_DOSR"/>
    <property type="match status" value="1"/>
</dbReference>
<dbReference type="STRING" id="79604.AAY81_06830"/>
<keyword evidence="5" id="KW-0812">Transmembrane</keyword>
<feature type="transmembrane region" description="Helical" evidence="5">
    <location>
        <begin position="302"/>
        <end position="322"/>
    </location>
</feature>
<protein>
    <submittedName>
        <fullName evidence="7">Regulatory protein, luxR family</fullName>
    </submittedName>
</protein>
<feature type="transmembrane region" description="Helical" evidence="5">
    <location>
        <begin position="132"/>
        <end position="153"/>
    </location>
</feature>
<dbReference type="SUPFAM" id="SSF46894">
    <property type="entry name" value="C-terminal effector domain of the bipartite response regulators"/>
    <property type="match status" value="1"/>
</dbReference>
<reference evidence="8" key="1">
    <citation type="submission" date="2016-10" db="EMBL/GenBank/DDBJ databases">
        <authorList>
            <person name="Varghese N."/>
        </authorList>
    </citation>
    <scope>NUCLEOTIDE SEQUENCE [LARGE SCALE GENOMIC DNA]</scope>
    <source>
        <strain evidence="8">DSM 21843</strain>
    </source>
</reference>
<feature type="region of interest" description="Disordered" evidence="4">
    <location>
        <begin position="1"/>
        <end position="27"/>
    </location>
</feature>
<feature type="transmembrane region" description="Helical" evidence="5">
    <location>
        <begin position="388"/>
        <end position="408"/>
    </location>
</feature>
<gene>
    <name evidence="7" type="ORF">SAMN02910314_00931</name>
</gene>
<accession>A0A172RZ38</accession>
<keyword evidence="8" id="KW-1185">Reference proteome</keyword>
<dbReference type="PROSITE" id="PS50043">
    <property type="entry name" value="HTH_LUXR_2"/>
    <property type="match status" value="1"/>
</dbReference>
<dbReference type="InterPro" id="IPR036388">
    <property type="entry name" value="WH-like_DNA-bd_sf"/>
</dbReference>
<evidence type="ECO:0000256" key="2">
    <source>
        <dbReference type="ARBA" id="ARBA00023125"/>
    </source>
</evidence>
<keyword evidence="1" id="KW-0805">Transcription regulation</keyword>
<feature type="transmembrane region" description="Helical" evidence="5">
    <location>
        <begin position="270"/>
        <end position="290"/>
    </location>
</feature>
<evidence type="ECO:0000256" key="1">
    <source>
        <dbReference type="ARBA" id="ARBA00023015"/>
    </source>
</evidence>
<evidence type="ECO:0000313" key="7">
    <source>
        <dbReference type="EMBL" id="SEO70398.1"/>
    </source>
</evidence>
<feature type="transmembrane region" description="Helical" evidence="5">
    <location>
        <begin position="107"/>
        <end position="126"/>
    </location>
</feature>
<dbReference type="AlphaFoldDB" id="A0A172RZ38"/>
<dbReference type="SMART" id="SM00421">
    <property type="entry name" value="HTH_LUXR"/>
    <property type="match status" value="1"/>
</dbReference>
<dbReference type="PRINTS" id="PR00038">
    <property type="entry name" value="HTHLUXR"/>
</dbReference>
<feature type="transmembrane region" description="Helical" evidence="5">
    <location>
        <begin position="191"/>
        <end position="211"/>
    </location>
</feature>
<evidence type="ECO:0000313" key="8">
    <source>
        <dbReference type="Proteomes" id="UP000182975"/>
    </source>
</evidence>
<sequence length="513" mass="56576">MSFAANEAEDVRASASSADSGTSSAGKAGSFLGSAPRIRAILRDFSWAFLGLAAVRIWIQCTIYDRYAFTDAGLTSVVINASRVILTAIVIAFILKCGFPRNARRILSWFSVSAMTLGSVLFLVDAQLHPGTFDALACILAGCGLVWGGGQWMEFYLRLSPDESFFYALVSLALGSLGGMVLGYLPERVGAMVSVVMPTVSFAMLAWSLRLTQGRLEEGRLDPAPQDTRYDSEPATTWVRLLLGLAFIEFAMGIARGFPHGSSFELAPVFQTLHQVGVIGISFAGLYIVLVRNRFMRYSTLWCFMLALVAVGIILLTSLNWYGLSLGSTSIAIVNTVMLSVLWFTCYDIARHASVIPYVFLGVVWSVFLLAREAGRIFVMLVPPHDDFVTFIDVLMILALTMSIAVMFTDRIPVKREMFEGLRFDAGKRVLASDVPSAVLASDGPQRVDLVQVYGLTKREAEVIDYLMQGKSKAQVGRELFISENTVRGYVKNAYSKMDVHNKEQLREKYYRS</sequence>
<dbReference type="OrthoDB" id="3170345at2"/>
<dbReference type="PANTHER" id="PTHR44688">
    <property type="entry name" value="DNA-BINDING TRANSCRIPTIONAL ACTIVATOR DEVR_DOSR"/>
    <property type="match status" value="1"/>
</dbReference>
<organism evidence="7 8">
    <name type="scientific">Denitrobacterium detoxificans</name>
    <dbReference type="NCBI Taxonomy" id="79604"/>
    <lineage>
        <taxon>Bacteria</taxon>
        <taxon>Bacillati</taxon>
        <taxon>Actinomycetota</taxon>
        <taxon>Coriobacteriia</taxon>
        <taxon>Eggerthellales</taxon>
        <taxon>Eggerthellaceae</taxon>
        <taxon>Denitrobacterium</taxon>
    </lineage>
</organism>
<keyword evidence="3" id="KW-0804">Transcription</keyword>
<keyword evidence="2" id="KW-0238">DNA-binding</keyword>
<feature type="domain" description="HTH luxR-type" evidence="6">
    <location>
        <begin position="449"/>
        <end position="513"/>
    </location>
</feature>
<dbReference type="GO" id="GO:0006355">
    <property type="term" value="P:regulation of DNA-templated transcription"/>
    <property type="evidence" value="ECO:0007669"/>
    <property type="project" value="InterPro"/>
</dbReference>
<evidence type="ECO:0000256" key="4">
    <source>
        <dbReference type="SAM" id="MobiDB-lite"/>
    </source>
</evidence>
<feature type="transmembrane region" description="Helical" evidence="5">
    <location>
        <begin position="165"/>
        <end position="185"/>
    </location>
</feature>